<dbReference type="PANTHER" id="PTHR45527">
    <property type="entry name" value="NONRIBOSOMAL PEPTIDE SYNTHETASE"/>
    <property type="match status" value="1"/>
</dbReference>
<feature type="domain" description="Condensation" evidence="2">
    <location>
        <begin position="46"/>
        <end position="154"/>
    </location>
</feature>
<dbReference type="GO" id="GO:0043041">
    <property type="term" value="P:amino acid activation for nonribosomal peptide biosynthetic process"/>
    <property type="evidence" value="ECO:0007669"/>
    <property type="project" value="TreeGrafter"/>
</dbReference>
<protein>
    <submittedName>
        <fullName evidence="3">Condensation domain-containing protein</fullName>
    </submittedName>
</protein>
<organism evidence="3 4">
    <name type="scientific">Hirsutella rhossiliensis</name>
    <dbReference type="NCBI Taxonomy" id="111463"/>
    <lineage>
        <taxon>Eukaryota</taxon>
        <taxon>Fungi</taxon>
        <taxon>Dikarya</taxon>
        <taxon>Ascomycota</taxon>
        <taxon>Pezizomycotina</taxon>
        <taxon>Sordariomycetes</taxon>
        <taxon>Hypocreomycetidae</taxon>
        <taxon>Hypocreales</taxon>
        <taxon>Ophiocordycipitaceae</taxon>
        <taxon>Hirsutella</taxon>
    </lineage>
</organism>
<evidence type="ECO:0000313" key="4">
    <source>
        <dbReference type="Proteomes" id="UP000824596"/>
    </source>
</evidence>
<dbReference type="OrthoDB" id="5106613at2759"/>
<reference evidence="3" key="1">
    <citation type="submission" date="2021-09" db="EMBL/GenBank/DDBJ databases">
        <title>A high-quality genome of the endoparasitic fungus Hirsutella rhossiliensis with a comparison of Hirsutella genomes reveals transposable elements contributing to genome size variation.</title>
        <authorList>
            <person name="Lin R."/>
            <person name="Jiao Y."/>
            <person name="Sun X."/>
            <person name="Ling J."/>
            <person name="Xie B."/>
            <person name="Cheng X."/>
        </authorList>
    </citation>
    <scope>NUCLEOTIDE SEQUENCE</scope>
    <source>
        <strain evidence="3">HR02</strain>
    </source>
</reference>
<dbReference type="GO" id="GO:0031177">
    <property type="term" value="F:phosphopantetheine binding"/>
    <property type="evidence" value="ECO:0007669"/>
    <property type="project" value="TreeGrafter"/>
</dbReference>
<dbReference type="PANTHER" id="PTHR45527:SF3">
    <property type="entry name" value="SIDEROPHORE SYNTHETASE (EUROFUNG)"/>
    <property type="match status" value="1"/>
</dbReference>
<dbReference type="Proteomes" id="UP000824596">
    <property type="component" value="Unassembled WGS sequence"/>
</dbReference>
<gene>
    <name evidence="3" type="ORF">HRG_00446</name>
</gene>
<dbReference type="AlphaFoldDB" id="A0A9P8SMY6"/>
<dbReference type="GO" id="GO:0005737">
    <property type="term" value="C:cytoplasm"/>
    <property type="evidence" value="ECO:0007669"/>
    <property type="project" value="TreeGrafter"/>
</dbReference>
<keyword evidence="1" id="KW-0436">Ligase</keyword>
<evidence type="ECO:0000256" key="1">
    <source>
        <dbReference type="ARBA" id="ARBA00022598"/>
    </source>
</evidence>
<dbReference type="SUPFAM" id="SSF52777">
    <property type="entry name" value="CoA-dependent acyltransferases"/>
    <property type="match status" value="1"/>
</dbReference>
<name>A0A9P8SMY6_9HYPO</name>
<evidence type="ECO:0000313" key="3">
    <source>
        <dbReference type="EMBL" id="KAH0967804.1"/>
    </source>
</evidence>
<sequence>MNYWQRNLQGFDSAPFPPTMPSVEQPVADAAIAHSFATPSGNHGYITASILIRAALALVVARMADSNNIIFGSTLHGRNTAVTGLDKMVAPAIATVPVRVRFYSTQYVSSYLQVITQEAAKVMPYEQTGLQRIAAVSSNAEKAYKFQTHVVIQPEDCIQGKSLLGQ</sequence>
<dbReference type="GO" id="GO:0016874">
    <property type="term" value="F:ligase activity"/>
    <property type="evidence" value="ECO:0007669"/>
    <property type="project" value="UniProtKB-KW"/>
</dbReference>
<accession>A0A9P8SMY6</accession>
<proteinExistence type="predicted"/>
<dbReference type="InterPro" id="IPR001242">
    <property type="entry name" value="Condensation_dom"/>
</dbReference>
<comment type="caution">
    <text evidence="3">The sequence shown here is derived from an EMBL/GenBank/DDBJ whole genome shotgun (WGS) entry which is preliminary data.</text>
</comment>
<dbReference type="RefSeq" id="XP_044725317.1">
    <property type="nucleotide sequence ID" value="XM_044858917.1"/>
</dbReference>
<dbReference type="Gene3D" id="3.30.559.30">
    <property type="entry name" value="Nonribosomal peptide synthetase, condensation domain"/>
    <property type="match status" value="1"/>
</dbReference>
<dbReference type="Pfam" id="PF00668">
    <property type="entry name" value="Condensation"/>
    <property type="match status" value="1"/>
</dbReference>
<dbReference type="GeneID" id="68349575"/>
<keyword evidence="4" id="KW-1185">Reference proteome</keyword>
<dbReference type="EMBL" id="JAIZPD010000001">
    <property type="protein sequence ID" value="KAH0967804.1"/>
    <property type="molecule type" value="Genomic_DNA"/>
</dbReference>
<evidence type="ECO:0000259" key="2">
    <source>
        <dbReference type="Pfam" id="PF00668"/>
    </source>
</evidence>
<dbReference type="GO" id="GO:0044550">
    <property type="term" value="P:secondary metabolite biosynthetic process"/>
    <property type="evidence" value="ECO:0007669"/>
    <property type="project" value="TreeGrafter"/>
</dbReference>